<evidence type="ECO:0000256" key="2">
    <source>
        <dbReference type="ARBA" id="ARBA00022723"/>
    </source>
</evidence>
<dbReference type="PANTHER" id="PTHR43808">
    <property type="entry name" value="ACETYLORNITHINE DEACETYLASE"/>
    <property type="match status" value="1"/>
</dbReference>
<dbReference type="Proteomes" id="UP001610063">
    <property type="component" value="Unassembled WGS sequence"/>
</dbReference>
<evidence type="ECO:0000259" key="6">
    <source>
        <dbReference type="Pfam" id="PF07687"/>
    </source>
</evidence>
<reference evidence="7 8" key="1">
    <citation type="journal article" date="2013" name="Int. J. Syst. Evol. Microbiol.">
        <title>Marinoscillum luteum sp. nov., isolated from marine sediment.</title>
        <authorList>
            <person name="Cha I.T."/>
            <person name="Park S.J."/>
            <person name="Kim S.J."/>
            <person name="Kim J.G."/>
            <person name="Jung M.Y."/>
            <person name="Shin K.S."/>
            <person name="Kwon K.K."/>
            <person name="Yang S.H."/>
            <person name="Seo Y.S."/>
            <person name="Rhee S.K."/>
        </authorList>
    </citation>
    <scope>NUCLEOTIDE SEQUENCE [LARGE SCALE GENOMIC DNA]</scope>
    <source>
        <strain evidence="7 8">KCTC 23939</strain>
    </source>
</reference>
<dbReference type="PROSITE" id="PS00758">
    <property type="entry name" value="ARGE_DAPE_CPG2_1"/>
    <property type="match status" value="1"/>
</dbReference>
<keyword evidence="8" id="KW-1185">Reference proteome</keyword>
<evidence type="ECO:0000256" key="3">
    <source>
        <dbReference type="ARBA" id="ARBA00022801"/>
    </source>
</evidence>
<dbReference type="InterPro" id="IPR001261">
    <property type="entry name" value="ArgE/DapE_CS"/>
</dbReference>
<dbReference type="EMBL" id="JBIPKE010000008">
    <property type="protein sequence ID" value="MFH6982042.1"/>
    <property type="molecule type" value="Genomic_DNA"/>
</dbReference>
<dbReference type="InterPro" id="IPR036264">
    <property type="entry name" value="Bact_exopeptidase_dim_dom"/>
</dbReference>
<keyword evidence="5" id="KW-0170">Cobalt</keyword>
<accession>A0ABW7N3M3</accession>
<sequence>MAASFKYNTDQLHSEAVDLLKQLISTQSISREEDKTADLIQRYFEEQEVPTERKGNNVWVKNQDFDDAKPTVLLNSHHDTVKPNAGYTRDPFYPSEEDGKLFGLGSNDAGGALVSLIMTFMYFYTQKDLKYNLILAATAEEEISGPGGIKSILRELGEISFGIVGEPTEMDMAIHEKGLMVLDCYARGVAGHAARDEGENAIYLAMKDIEWFRNYQFPKTSETLGPIKMSVTMISSGTQHNVVPDTCHFVVDVRTTDAYSNEETLELIRAQVNCEVQERSTRLQPSGITKDHEIVKAAEALDTKFFGSPTMSDQALMPFPTVKIGPGDSNRSHMPDEYIFVEEIKEGIMGYLMLLNKLFKSN</sequence>
<evidence type="ECO:0000313" key="7">
    <source>
        <dbReference type="EMBL" id="MFH6982042.1"/>
    </source>
</evidence>
<keyword evidence="3" id="KW-0378">Hydrolase</keyword>
<evidence type="ECO:0000313" key="8">
    <source>
        <dbReference type="Proteomes" id="UP001610063"/>
    </source>
</evidence>
<proteinExistence type="predicted"/>
<comment type="cofactor">
    <cofactor evidence="1">
        <name>Zn(2+)</name>
        <dbReference type="ChEBI" id="CHEBI:29105"/>
    </cofactor>
</comment>
<evidence type="ECO:0000256" key="4">
    <source>
        <dbReference type="ARBA" id="ARBA00022833"/>
    </source>
</evidence>
<dbReference type="Gene3D" id="3.30.70.360">
    <property type="match status" value="1"/>
</dbReference>
<name>A0ABW7N3M3_9BACT</name>
<comment type="caution">
    <text evidence="7">The sequence shown here is derived from an EMBL/GenBank/DDBJ whole genome shotgun (WGS) entry which is preliminary data.</text>
</comment>
<dbReference type="InterPro" id="IPR002933">
    <property type="entry name" value="Peptidase_M20"/>
</dbReference>
<gene>
    <name evidence="7" type="ORF">ACHKAR_01260</name>
</gene>
<protein>
    <submittedName>
        <fullName evidence="7">M20 family metallo-hydrolase</fullName>
    </submittedName>
</protein>
<dbReference type="InterPro" id="IPR050072">
    <property type="entry name" value="Peptidase_M20A"/>
</dbReference>
<feature type="domain" description="Peptidase M20 dimerisation" evidence="6">
    <location>
        <begin position="175"/>
        <end position="273"/>
    </location>
</feature>
<dbReference type="PANTHER" id="PTHR43808:SF31">
    <property type="entry name" value="N-ACETYL-L-CITRULLINE DEACETYLASE"/>
    <property type="match status" value="1"/>
</dbReference>
<dbReference type="SUPFAM" id="SSF55031">
    <property type="entry name" value="Bacterial exopeptidase dimerisation domain"/>
    <property type="match status" value="1"/>
</dbReference>
<dbReference type="Pfam" id="PF01546">
    <property type="entry name" value="Peptidase_M20"/>
    <property type="match status" value="1"/>
</dbReference>
<dbReference type="SUPFAM" id="SSF53187">
    <property type="entry name" value="Zn-dependent exopeptidases"/>
    <property type="match status" value="1"/>
</dbReference>
<keyword evidence="4" id="KW-0862">Zinc</keyword>
<dbReference type="Gene3D" id="3.40.630.10">
    <property type="entry name" value="Zn peptidases"/>
    <property type="match status" value="1"/>
</dbReference>
<dbReference type="Pfam" id="PF07687">
    <property type="entry name" value="M20_dimer"/>
    <property type="match status" value="1"/>
</dbReference>
<dbReference type="CDD" id="cd05651">
    <property type="entry name" value="M20_ArgE_DapE-like"/>
    <property type="match status" value="1"/>
</dbReference>
<dbReference type="InterPro" id="IPR011650">
    <property type="entry name" value="Peptidase_M20_dimer"/>
</dbReference>
<dbReference type="RefSeq" id="WP_395415841.1">
    <property type="nucleotide sequence ID" value="NZ_JBIPKE010000008.1"/>
</dbReference>
<evidence type="ECO:0000256" key="5">
    <source>
        <dbReference type="ARBA" id="ARBA00023285"/>
    </source>
</evidence>
<organism evidence="7 8">
    <name type="scientific">Marinoscillum luteum</name>
    <dbReference type="NCBI Taxonomy" id="861051"/>
    <lineage>
        <taxon>Bacteria</taxon>
        <taxon>Pseudomonadati</taxon>
        <taxon>Bacteroidota</taxon>
        <taxon>Cytophagia</taxon>
        <taxon>Cytophagales</taxon>
        <taxon>Reichenbachiellaceae</taxon>
        <taxon>Marinoscillum</taxon>
    </lineage>
</organism>
<evidence type="ECO:0000256" key="1">
    <source>
        <dbReference type="ARBA" id="ARBA00001947"/>
    </source>
</evidence>
<keyword evidence="2" id="KW-0479">Metal-binding</keyword>